<feature type="compositionally biased region" description="Basic and acidic residues" evidence="1">
    <location>
        <begin position="230"/>
        <end position="241"/>
    </location>
</feature>
<protein>
    <recommendedName>
        <fullName evidence="5">Mid2 domain-containing protein</fullName>
    </recommendedName>
</protein>
<evidence type="ECO:0008006" key="5">
    <source>
        <dbReference type="Google" id="ProtNLM"/>
    </source>
</evidence>
<dbReference type="AlphaFoldDB" id="A0A9P4L5G5"/>
<reference evidence="3" key="1">
    <citation type="submission" date="2020-01" db="EMBL/GenBank/DDBJ databases">
        <authorList>
            <consortium name="DOE Joint Genome Institute"/>
            <person name="Haridas S."/>
            <person name="Albert R."/>
            <person name="Binder M."/>
            <person name="Bloem J."/>
            <person name="Labutti K."/>
            <person name="Salamov A."/>
            <person name="Andreopoulos B."/>
            <person name="Baker S.E."/>
            <person name="Barry K."/>
            <person name="Bills G."/>
            <person name="Bluhm B.H."/>
            <person name="Cannon C."/>
            <person name="Castanera R."/>
            <person name="Culley D.E."/>
            <person name="Daum C."/>
            <person name="Ezra D."/>
            <person name="Gonzalez J.B."/>
            <person name="Henrissat B."/>
            <person name="Kuo A."/>
            <person name="Liang C."/>
            <person name="Lipzen A."/>
            <person name="Lutzoni F."/>
            <person name="Magnuson J."/>
            <person name="Mondo S."/>
            <person name="Nolan M."/>
            <person name="Ohm R."/>
            <person name="Pangilinan J."/>
            <person name="Park H.-J."/>
            <person name="Ramirez L."/>
            <person name="Alfaro M."/>
            <person name="Sun H."/>
            <person name="Tritt A."/>
            <person name="Yoshinaga Y."/>
            <person name="Zwiers L.-H."/>
            <person name="Turgeon B.G."/>
            <person name="Goodwin S.B."/>
            <person name="Spatafora J.W."/>
            <person name="Crous P.W."/>
            <person name="Grigoriev I.V."/>
        </authorList>
    </citation>
    <scope>NUCLEOTIDE SEQUENCE</scope>
    <source>
        <strain evidence="3">CBS 394.84</strain>
    </source>
</reference>
<dbReference type="RefSeq" id="XP_040784880.1">
    <property type="nucleotide sequence ID" value="XM_040927064.1"/>
</dbReference>
<name>A0A9P4L5G5_9PLEO</name>
<dbReference type="GeneID" id="63844316"/>
<accession>A0A9P4L5G5</accession>
<evidence type="ECO:0000313" key="4">
    <source>
        <dbReference type="Proteomes" id="UP000800039"/>
    </source>
</evidence>
<keyword evidence="4" id="KW-1185">Reference proteome</keyword>
<feature type="transmembrane region" description="Helical" evidence="2">
    <location>
        <begin position="129"/>
        <end position="151"/>
    </location>
</feature>
<gene>
    <name evidence="3" type="ORF">K460DRAFT_182256</name>
</gene>
<keyword evidence="2" id="KW-0812">Transmembrane</keyword>
<evidence type="ECO:0000313" key="3">
    <source>
        <dbReference type="EMBL" id="KAF1842317.1"/>
    </source>
</evidence>
<dbReference type="EMBL" id="ML976618">
    <property type="protein sequence ID" value="KAF1842317.1"/>
    <property type="molecule type" value="Genomic_DNA"/>
</dbReference>
<dbReference type="Proteomes" id="UP000800039">
    <property type="component" value="Unassembled WGS sequence"/>
</dbReference>
<keyword evidence="2" id="KW-1133">Transmembrane helix</keyword>
<organism evidence="3 4">
    <name type="scientific">Cucurbitaria berberidis CBS 394.84</name>
    <dbReference type="NCBI Taxonomy" id="1168544"/>
    <lineage>
        <taxon>Eukaryota</taxon>
        <taxon>Fungi</taxon>
        <taxon>Dikarya</taxon>
        <taxon>Ascomycota</taxon>
        <taxon>Pezizomycotina</taxon>
        <taxon>Dothideomycetes</taxon>
        <taxon>Pleosporomycetidae</taxon>
        <taxon>Pleosporales</taxon>
        <taxon>Pleosporineae</taxon>
        <taxon>Cucurbitariaceae</taxon>
        <taxon>Cucurbitaria</taxon>
    </lineage>
</organism>
<dbReference type="OrthoDB" id="4770059at2759"/>
<comment type="caution">
    <text evidence="3">The sequence shown here is derived from an EMBL/GenBank/DDBJ whole genome shotgun (WGS) entry which is preliminary data.</text>
</comment>
<evidence type="ECO:0000256" key="1">
    <source>
        <dbReference type="SAM" id="MobiDB-lite"/>
    </source>
</evidence>
<proteinExistence type="predicted"/>
<sequence>MTFDPGYPRGCLSHFSTAFRAYAPITTTPAYSGATVTPVYEYTSWSPPSGGSQVPSIISSITTLTAGLAIADPVVVAWQIDDFRLFPSDYATSLAKRINITLPTSTSTTNLSEPTSTPQSNSLSTGAKAGIGVGAVLGAAIIGVVMTILYLRKRRKAAATVQDPSVPEMEDQDRNFREHKWFFGGRWRSEVETEAAQNALDSKAVHVVPGPPAELEASEPPVHIDTGDVGESRTEGTGHYV</sequence>
<feature type="region of interest" description="Disordered" evidence="1">
    <location>
        <begin position="212"/>
        <end position="241"/>
    </location>
</feature>
<evidence type="ECO:0000256" key="2">
    <source>
        <dbReference type="SAM" id="Phobius"/>
    </source>
</evidence>
<keyword evidence="2" id="KW-0472">Membrane</keyword>